<evidence type="ECO:0000313" key="3">
    <source>
        <dbReference type="Proteomes" id="UP001291309"/>
    </source>
</evidence>
<feature type="transmembrane region" description="Helical" evidence="1">
    <location>
        <begin position="111"/>
        <end position="131"/>
    </location>
</feature>
<comment type="caution">
    <text evidence="2">The sequence shown here is derived from an EMBL/GenBank/DDBJ whole genome shotgun (WGS) entry which is preliminary data.</text>
</comment>
<name>A0ABU5GZB4_9BACT</name>
<dbReference type="EMBL" id="JAXIVS010000003">
    <property type="protein sequence ID" value="MDY7226519.1"/>
    <property type="molecule type" value="Genomic_DNA"/>
</dbReference>
<gene>
    <name evidence="2" type="ORF">SYV04_08985</name>
</gene>
<dbReference type="RefSeq" id="WP_321545250.1">
    <property type="nucleotide sequence ID" value="NZ_JAXIVS010000003.1"/>
</dbReference>
<proteinExistence type="predicted"/>
<dbReference type="Proteomes" id="UP001291309">
    <property type="component" value="Unassembled WGS sequence"/>
</dbReference>
<organism evidence="2 3">
    <name type="scientific">Hyalangium rubrum</name>
    <dbReference type="NCBI Taxonomy" id="3103134"/>
    <lineage>
        <taxon>Bacteria</taxon>
        <taxon>Pseudomonadati</taxon>
        <taxon>Myxococcota</taxon>
        <taxon>Myxococcia</taxon>
        <taxon>Myxococcales</taxon>
        <taxon>Cystobacterineae</taxon>
        <taxon>Archangiaceae</taxon>
        <taxon>Hyalangium</taxon>
    </lineage>
</organism>
<sequence length="181" mass="19870">MNKIILPADELNEFDLPPVCVVTGQTENVEFKDVKFAWYPRWVAVFILINLLIAAIIATALTKRVKGKLPFTEEAFKAWKQGQVFFALSIVAAIGLFIGGIFLFLSENEVLGGAAWLLCLAVPITVNFKFVRNKGPVVERIADGQITLKLPSQDAIRMFKEHLVAGRQSLPSAAGALKKSA</sequence>
<evidence type="ECO:0000313" key="2">
    <source>
        <dbReference type="EMBL" id="MDY7226519.1"/>
    </source>
</evidence>
<reference evidence="2 3" key="1">
    <citation type="submission" date="2023-12" db="EMBL/GenBank/DDBJ databases">
        <title>the genome sequence of Hyalangium sp. s54d21.</title>
        <authorList>
            <person name="Zhang X."/>
        </authorList>
    </citation>
    <scope>NUCLEOTIDE SEQUENCE [LARGE SCALE GENOMIC DNA]</scope>
    <source>
        <strain evidence="3">s54d21</strain>
    </source>
</reference>
<feature type="transmembrane region" description="Helical" evidence="1">
    <location>
        <begin position="83"/>
        <end position="105"/>
    </location>
</feature>
<evidence type="ECO:0000256" key="1">
    <source>
        <dbReference type="SAM" id="Phobius"/>
    </source>
</evidence>
<keyword evidence="3" id="KW-1185">Reference proteome</keyword>
<keyword evidence="1" id="KW-0472">Membrane</keyword>
<keyword evidence="1" id="KW-0812">Transmembrane</keyword>
<accession>A0ABU5GZB4</accession>
<keyword evidence="1" id="KW-1133">Transmembrane helix</keyword>
<protein>
    <submittedName>
        <fullName evidence="2">Uncharacterized protein</fullName>
    </submittedName>
</protein>
<feature type="transmembrane region" description="Helical" evidence="1">
    <location>
        <begin position="42"/>
        <end position="62"/>
    </location>
</feature>